<accession>A0A3L9ZZW9</accession>
<evidence type="ECO:0000256" key="12">
    <source>
        <dbReference type="PROSITE-ProRule" id="PRU00278"/>
    </source>
</evidence>
<dbReference type="RefSeq" id="WP_121877783.1">
    <property type="nucleotide sequence ID" value="NZ_REFJ01000007.1"/>
</dbReference>
<evidence type="ECO:0000256" key="10">
    <source>
        <dbReference type="ARBA" id="ARBA00043072"/>
    </source>
</evidence>
<dbReference type="SUPFAM" id="SSF54534">
    <property type="entry name" value="FKBP-like"/>
    <property type="match status" value="1"/>
</dbReference>
<evidence type="ECO:0000256" key="6">
    <source>
        <dbReference type="ARBA" id="ARBA00023110"/>
    </source>
</evidence>
<feature type="domain" description="PpiC" evidence="13">
    <location>
        <begin position="4"/>
        <end position="93"/>
    </location>
</feature>
<dbReference type="PANTHER" id="PTHR43629">
    <property type="entry name" value="PEPTIDYL-PROLYL CIS-TRANS ISOMERASE"/>
    <property type="match status" value="1"/>
</dbReference>
<keyword evidence="15" id="KW-1185">Reference proteome</keyword>
<gene>
    <name evidence="14" type="ORF">DFR27_2484</name>
</gene>
<evidence type="ECO:0000256" key="9">
    <source>
        <dbReference type="ARBA" id="ARBA00041926"/>
    </source>
</evidence>
<evidence type="ECO:0000313" key="14">
    <source>
        <dbReference type="EMBL" id="RMA77664.1"/>
    </source>
</evidence>
<dbReference type="OrthoDB" id="14196at2"/>
<protein>
    <recommendedName>
        <fullName evidence="8">Peptidyl-prolyl cis-trans isomerase C</fullName>
        <ecNumber evidence="4">5.2.1.8</ecNumber>
    </recommendedName>
    <alternativeName>
        <fullName evidence="10">Parvulin</fullName>
    </alternativeName>
    <alternativeName>
        <fullName evidence="9">Rotamase C</fullName>
    </alternativeName>
</protein>
<evidence type="ECO:0000256" key="4">
    <source>
        <dbReference type="ARBA" id="ARBA00013194"/>
    </source>
</evidence>
<evidence type="ECO:0000259" key="13">
    <source>
        <dbReference type="PROSITE" id="PS50198"/>
    </source>
</evidence>
<reference evidence="14 15" key="1">
    <citation type="submission" date="2018-10" db="EMBL/GenBank/DDBJ databases">
        <title>Genomic Encyclopedia of Type Strains, Phase IV (KMG-IV): sequencing the most valuable type-strain genomes for metagenomic binning, comparative biology and taxonomic classification.</title>
        <authorList>
            <person name="Goeker M."/>
        </authorList>
    </citation>
    <scope>NUCLEOTIDE SEQUENCE [LARGE SCALE GENOMIC DNA]</scope>
    <source>
        <strain evidence="14 15">DSM 25080</strain>
    </source>
</reference>
<organism evidence="14 15">
    <name type="scientific">Umboniibacter marinipuniceus</name>
    <dbReference type="NCBI Taxonomy" id="569599"/>
    <lineage>
        <taxon>Bacteria</taxon>
        <taxon>Pseudomonadati</taxon>
        <taxon>Pseudomonadota</taxon>
        <taxon>Gammaproteobacteria</taxon>
        <taxon>Cellvibrionales</taxon>
        <taxon>Cellvibrionaceae</taxon>
        <taxon>Umboniibacter</taxon>
    </lineage>
</organism>
<dbReference type="PROSITE" id="PS01096">
    <property type="entry name" value="PPIC_PPIASE_1"/>
    <property type="match status" value="1"/>
</dbReference>
<dbReference type="AlphaFoldDB" id="A0A3L9ZZW9"/>
<comment type="caution">
    <text evidence="14">The sequence shown here is derived from an EMBL/GenBank/DDBJ whole genome shotgun (WGS) entry which is preliminary data.</text>
</comment>
<dbReference type="GO" id="GO:0003755">
    <property type="term" value="F:peptidyl-prolyl cis-trans isomerase activity"/>
    <property type="evidence" value="ECO:0007669"/>
    <property type="project" value="UniProtKB-KW"/>
</dbReference>
<dbReference type="PROSITE" id="PS50198">
    <property type="entry name" value="PPIC_PPIASE_2"/>
    <property type="match status" value="1"/>
</dbReference>
<keyword evidence="7 12" id="KW-0413">Isomerase</keyword>
<dbReference type="InterPro" id="IPR023058">
    <property type="entry name" value="PPIase_PpiC_CS"/>
</dbReference>
<evidence type="ECO:0000313" key="15">
    <source>
        <dbReference type="Proteomes" id="UP000267187"/>
    </source>
</evidence>
<dbReference type="Proteomes" id="UP000267187">
    <property type="component" value="Unassembled WGS sequence"/>
</dbReference>
<comment type="similarity">
    <text evidence="3">Belongs to the PpiC/parvulin rotamase family.</text>
</comment>
<dbReference type="InterPro" id="IPR052204">
    <property type="entry name" value="PpiC/parvulin_rotamase"/>
</dbReference>
<keyword evidence="6 12" id="KW-0697">Rotamase</keyword>
<evidence type="ECO:0000256" key="11">
    <source>
        <dbReference type="ARBA" id="ARBA00046231"/>
    </source>
</evidence>
<evidence type="ECO:0000256" key="5">
    <source>
        <dbReference type="ARBA" id="ARBA00022490"/>
    </source>
</evidence>
<comment type="function">
    <text evidence="11">PPIases accelerate the folding of proteins. It prefers amino acid residues with hydrophobic side chains like leucine and phenylalanine in the P1 position of the peptides substrates.</text>
</comment>
<evidence type="ECO:0000256" key="1">
    <source>
        <dbReference type="ARBA" id="ARBA00000971"/>
    </source>
</evidence>
<dbReference type="InterPro" id="IPR000297">
    <property type="entry name" value="PPIase_PpiC"/>
</dbReference>
<evidence type="ECO:0000256" key="8">
    <source>
        <dbReference type="ARBA" id="ARBA00040926"/>
    </source>
</evidence>
<dbReference type="InterPro" id="IPR046357">
    <property type="entry name" value="PPIase_dom_sf"/>
</dbReference>
<keyword evidence="5" id="KW-0963">Cytoplasm</keyword>
<comment type="subcellular location">
    <subcellularLocation>
        <location evidence="2">Cytoplasm</location>
    </subcellularLocation>
</comment>
<evidence type="ECO:0000256" key="2">
    <source>
        <dbReference type="ARBA" id="ARBA00004496"/>
    </source>
</evidence>
<dbReference type="PANTHER" id="PTHR43629:SF3">
    <property type="entry name" value="PEPTIDYL-PROLYL CIS-TRANS ISOMERASE C"/>
    <property type="match status" value="1"/>
</dbReference>
<proteinExistence type="inferred from homology"/>
<comment type="catalytic activity">
    <reaction evidence="1">
        <text>[protein]-peptidylproline (omega=180) = [protein]-peptidylproline (omega=0)</text>
        <dbReference type="Rhea" id="RHEA:16237"/>
        <dbReference type="Rhea" id="RHEA-COMP:10747"/>
        <dbReference type="Rhea" id="RHEA-COMP:10748"/>
        <dbReference type="ChEBI" id="CHEBI:83833"/>
        <dbReference type="ChEBI" id="CHEBI:83834"/>
        <dbReference type="EC" id="5.2.1.8"/>
    </reaction>
</comment>
<sequence>MAKSQRAAARHILVKTEKQALDLKRRLGQGQDFGVLAKRFSTCPSKKSGGDLGEFGRGDMVKAFDDVVFKQLTNEVHGPVKTKFGFHLIETIYRD</sequence>
<dbReference type="Pfam" id="PF00639">
    <property type="entry name" value="Rotamase"/>
    <property type="match status" value="1"/>
</dbReference>
<dbReference type="GO" id="GO:0005737">
    <property type="term" value="C:cytoplasm"/>
    <property type="evidence" value="ECO:0007669"/>
    <property type="project" value="UniProtKB-SubCell"/>
</dbReference>
<name>A0A3L9ZZW9_9GAMM</name>
<dbReference type="EMBL" id="REFJ01000007">
    <property type="protein sequence ID" value="RMA77664.1"/>
    <property type="molecule type" value="Genomic_DNA"/>
</dbReference>
<dbReference type="EC" id="5.2.1.8" evidence="4"/>
<evidence type="ECO:0000256" key="7">
    <source>
        <dbReference type="ARBA" id="ARBA00023235"/>
    </source>
</evidence>
<evidence type="ECO:0000256" key="3">
    <source>
        <dbReference type="ARBA" id="ARBA00007656"/>
    </source>
</evidence>
<dbReference type="Gene3D" id="3.10.50.40">
    <property type="match status" value="1"/>
</dbReference>